<gene>
    <name evidence="2" type="ORF">ABFO16_00825</name>
</gene>
<evidence type="ECO:0000256" key="1">
    <source>
        <dbReference type="SAM" id="Phobius"/>
    </source>
</evidence>
<protein>
    <submittedName>
        <fullName evidence="2">Uncharacterized protein</fullName>
    </submittedName>
</protein>
<evidence type="ECO:0000313" key="2">
    <source>
        <dbReference type="EMBL" id="MEQ2564780.1"/>
    </source>
</evidence>
<proteinExistence type="predicted"/>
<feature type="transmembrane region" description="Helical" evidence="1">
    <location>
        <begin position="9"/>
        <end position="33"/>
    </location>
</feature>
<sequence length="148" mass="16959">MKEHKKSTIVIACIFVSIVILLLTYILIVAYSYDDIGSKYNTDWYNEKYNISFTSSNKLFPYGQPHCFNTYVDGNKVDFKMDNNSGSISIGKESVFAGKETGEKYSDFDNYASGQYDYYHGVLNVKINKMNNAEYSYLMGKTLAFIKK</sequence>
<keyword evidence="1" id="KW-0472">Membrane</keyword>
<dbReference type="EMBL" id="JBBMFI010000001">
    <property type="protein sequence ID" value="MEQ2564780.1"/>
    <property type="molecule type" value="Genomic_DNA"/>
</dbReference>
<dbReference type="Proteomes" id="UP001478133">
    <property type="component" value="Unassembled WGS sequence"/>
</dbReference>
<dbReference type="RefSeq" id="WP_022505320.1">
    <property type="nucleotide sequence ID" value="NZ_JBBMEY010000001.1"/>
</dbReference>
<name>A0ABV1HR32_9FIRM</name>
<reference evidence="2 3" key="1">
    <citation type="submission" date="2024-03" db="EMBL/GenBank/DDBJ databases">
        <title>Human intestinal bacterial collection.</title>
        <authorList>
            <person name="Pauvert C."/>
            <person name="Hitch T.C.A."/>
            <person name="Clavel T."/>
        </authorList>
    </citation>
    <scope>NUCLEOTIDE SEQUENCE [LARGE SCALE GENOMIC DNA]</scope>
    <source>
        <strain evidence="2 3">CLA-AP-H18</strain>
    </source>
</reference>
<evidence type="ECO:0000313" key="3">
    <source>
        <dbReference type="Proteomes" id="UP001478133"/>
    </source>
</evidence>
<keyword evidence="3" id="KW-1185">Reference proteome</keyword>
<keyword evidence="1" id="KW-0812">Transmembrane</keyword>
<comment type="caution">
    <text evidence="2">The sequence shown here is derived from an EMBL/GenBank/DDBJ whole genome shotgun (WGS) entry which is preliminary data.</text>
</comment>
<accession>A0ABV1HR32</accession>
<organism evidence="2 3">
    <name type="scientific">Ruminococcoides intestinihominis</name>
    <dbReference type="NCBI Taxonomy" id="3133161"/>
    <lineage>
        <taxon>Bacteria</taxon>
        <taxon>Bacillati</taxon>
        <taxon>Bacillota</taxon>
        <taxon>Clostridia</taxon>
        <taxon>Eubacteriales</taxon>
        <taxon>Oscillospiraceae</taxon>
        <taxon>Ruminococcoides</taxon>
    </lineage>
</organism>
<keyword evidence="1" id="KW-1133">Transmembrane helix</keyword>